<dbReference type="Gene3D" id="2.30.42.10">
    <property type="match status" value="1"/>
</dbReference>
<dbReference type="EMBL" id="RPFW01000001">
    <property type="protein sequence ID" value="TVZ06586.1"/>
    <property type="molecule type" value="Genomic_DNA"/>
</dbReference>
<name>A0A6P2C8D1_9ACTN</name>
<evidence type="ECO:0000313" key="1">
    <source>
        <dbReference type="EMBL" id="TVZ06586.1"/>
    </source>
</evidence>
<dbReference type="InterPro" id="IPR036034">
    <property type="entry name" value="PDZ_sf"/>
</dbReference>
<organism evidence="1 2">
    <name type="scientific">Trebonia kvetii</name>
    <dbReference type="NCBI Taxonomy" id="2480626"/>
    <lineage>
        <taxon>Bacteria</taxon>
        <taxon>Bacillati</taxon>
        <taxon>Actinomycetota</taxon>
        <taxon>Actinomycetes</taxon>
        <taxon>Streptosporangiales</taxon>
        <taxon>Treboniaceae</taxon>
        <taxon>Trebonia</taxon>
    </lineage>
</organism>
<dbReference type="Proteomes" id="UP000460272">
    <property type="component" value="Unassembled WGS sequence"/>
</dbReference>
<accession>A0A6P2C8D1</accession>
<evidence type="ECO:0008006" key="3">
    <source>
        <dbReference type="Google" id="ProtNLM"/>
    </source>
</evidence>
<sequence length="65" mass="7181">MLASLIFGLRPEYLIHRFNTLIREFDLAALQSVLAAHKPGDRVQAQLTRDGTETTVTVILGTLTS</sequence>
<reference evidence="1 2" key="1">
    <citation type="submission" date="2018-11" db="EMBL/GenBank/DDBJ databases">
        <title>Trebonia kvetii gen.nov., sp.nov., a novel acidophilic actinobacterium, and proposal of the new actinobacterial family Treboniaceae fam. nov.</title>
        <authorList>
            <person name="Rapoport D."/>
            <person name="Sagova-Mareckova M."/>
            <person name="Sedlacek I."/>
            <person name="Provaznik J."/>
            <person name="Kralova S."/>
            <person name="Pavlinic D."/>
            <person name="Benes V."/>
            <person name="Kopecky J."/>
        </authorList>
    </citation>
    <scope>NUCLEOTIDE SEQUENCE [LARGE SCALE GENOMIC DNA]</scope>
    <source>
        <strain evidence="1 2">15Tr583</strain>
    </source>
</reference>
<gene>
    <name evidence="1" type="ORF">EAS64_04125</name>
</gene>
<evidence type="ECO:0000313" key="2">
    <source>
        <dbReference type="Proteomes" id="UP000460272"/>
    </source>
</evidence>
<dbReference type="AlphaFoldDB" id="A0A6P2C8D1"/>
<protein>
    <recommendedName>
        <fullName evidence="3">PDZ domain-containing protein</fullName>
    </recommendedName>
</protein>
<keyword evidence="2" id="KW-1185">Reference proteome</keyword>
<proteinExistence type="predicted"/>
<dbReference type="RefSeq" id="WP_145851339.1">
    <property type="nucleotide sequence ID" value="NZ_RPFW01000001.1"/>
</dbReference>
<comment type="caution">
    <text evidence="1">The sequence shown here is derived from an EMBL/GenBank/DDBJ whole genome shotgun (WGS) entry which is preliminary data.</text>
</comment>